<dbReference type="Pfam" id="PF04531">
    <property type="entry name" value="Phage_holin_1"/>
    <property type="match status" value="1"/>
</dbReference>
<sequence length="106" mass="11825">MSKINWKVRFNAKNKAFIARVFVAVLVPIFVYYGLEVKDLTSWDAVFNLVVKAISNPFVIGTAVVNFINILPDPTTAGFSDSDRALGYEEPHGENTEKQTETDKGE</sequence>
<accession>A0AAE8G271</accession>
<dbReference type="Proteomes" id="UP000267137">
    <property type="component" value="Unassembled WGS sequence"/>
</dbReference>
<dbReference type="AlphaFoldDB" id="A0AAE8G271"/>
<proteinExistence type="predicted"/>
<protein>
    <submittedName>
        <fullName evidence="3">Bacteriophage holin</fullName>
    </submittedName>
</protein>
<comment type="caution">
    <text evidence="3">The sequence shown here is derived from an EMBL/GenBank/DDBJ whole genome shotgun (WGS) entry which is preliminary data.</text>
</comment>
<gene>
    <name evidence="3" type="ORF">D8827_05690</name>
</gene>
<dbReference type="EMBL" id="RJOO01000003">
    <property type="protein sequence ID" value="RSJ23144.1"/>
    <property type="molecule type" value="Genomic_DNA"/>
</dbReference>
<keyword evidence="2" id="KW-1133">Transmembrane helix</keyword>
<organism evidence="3 4">
    <name type="scientific">Streptococcus intermedius</name>
    <dbReference type="NCBI Taxonomy" id="1338"/>
    <lineage>
        <taxon>Bacteria</taxon>
        <taxon>Bacillati</taxon>
        <taxon>Bacillota</taxon>
        <taxon>Bacilli</taxon>
        <taxon>Lactobacillales</taxon>
        <taxon>Streptococcaceae</taxon>
        <taxon>Streptococcus</taxon>
        <taxon>Streptococcus anginosus group</taxon>
    </lineage>
</organism>
<dbReference type="InterPro" id="IPR006485">
    <property type="entry name" value="Phage-like_holin"/>
</dbReference>
<keyword evidence="2" id="KW-0472">Membrane</keyword>
<evidence type="ECO:0000313" key="4">
    <source>
        <dbReference type="Proteomes" id="UP000267137"/>
    </source>
</evidence>
<evidence type="ECO:0000313" key="3">
    <source>
        <dbReference type="EMBL" id="RSJ23144.1"/>
    </source>
</evidence>
<reference evidence="3 4" key="1">
    <citation type="submission" date="2018-11" db="EMBL/GenBank/DDBJ databases">
        <title>Species Designations Belie Phenotypic and Genotypic Heterogeneity in Oral Streptococci.</title>
        <authorList>
            <person name="Velsko I."/>
        </authorList>
    </citation>
    <scope>NUCLEOTIDE SEQUENCE [LARGE SCALE GENOMIC DNA]</scope>
    <source>
        <strain evidence="3 4">KLC02</strain>
    </source>
</reference>
<evidence type="ECO:0000256" key="2">
    <source>
        <dbReference type="SAM" id="Phobius"/>
    </source>
</evidence>
<evidence type="ECO:0000256" key="1">
    <source>
        <dbReference type="SAM" id="MobiDB-lite"/>
    </source>
</evidence>
<keyword evidence="2" id="KW-0812">Transmembrane</keyword>
<dbReference type="RefSeq" id="WP_125442433.1">
    <property type="nucleotide sequence ID" value="NZ_JALGPV010000003.1"/>
</dbReference>
<name>A0AAE8G271_STRIT</name>
<feature type="region of interest" description="Disordered" evidence="1">
    <location>
        <begin position="81"/>
        <end position="106"/>
    </location>
</feature>
<feature type="transmembrane region" description="Helical" evidence="2">
    <location>
        <begin position="17"/>
        <end position="35"/>
    </location>
</feature>
<dbReference type="NCBIfam" id="TIGR01598">
    <property type="entry name" value="holin_phiLC3"/>
    <property type="match status" value="1"/>
</dbReference>